<evidence type="ECO:0000313" key="1">
    <source>
        <dbReference type="EMBL" id="CAB5214106.1"/>
    </source>
</evidence>
<reference evidence="1" key="1">
    <citation type="submission" date="2020-05" db="EMBL/GenBank/DDBJ databases">
        <authorList>
            <person name="Chiriac C."/>
            <person name="Salcher M."/>
            <person name="Ghai R."/>
            <person name="Kavagutti S V."/>
        </authorList>
    </citation>
    <scope>NUCLEOTIDE SEQUENCE</scope>
</reference>
<dbReference type="InterPro" id="IPR010781">
    <property type="entry name" value="DUF1376"/>
</dbReference>
<evidence type="ECO:0008006" key="2">
    <source>
        <dbReference type="Google" id="ProtNLM"/>
    </source>
</evidence>
<protein>
    <recommendedName>
        <fullName evidence="2">DUF1376 domain-containing protein</fullName>
    </recommendedName>
</protein>
<gene>
    <name evidence="1" type="ORF">UFOVP193_19</name>
</gene>
<dbReference type="Pfam" id="PF07120">
    <property type="entry name" value="DUF1376"/>
    <property type="match status" value="1"/>
</dbReference>
<sequence length="215" mass="24746">MHYYQHHIGDFIKDTSFLTNEEVGIYLKLLWLYYDTEKPLPDSLDVLSMKVSCRDNKSDLLEILETFFVLIEGHWHHVRCDKEIAEYQAFCLKQKANGLKGGRPKVTQQEPKDNPMGFQAEPKITLTTNHKPLTINHINTPDGVTQSVWDDYLKIRKAAKKPITDTALKGLVREAGKAGKTLNEALVICCERSWLGFKAEWLKSDVQQVEKVRFL</sequence>
<accession>A0A6J7WJH9</accession>
<proteinExistence type="predicted"/>
<organism evidence="1">
    <name type="scientific">uncultured Caudovirales phage</name>
    <dbReference type="NCBI Taxonomy" id="2100421"/>
    <lineage>
        <taxon>Viruses</taxon>
        <taxon>Duplodnaviria</taxon>
        <taxon>Heunggongvirae</taxon>
        <taxon>Uroviricota</taxon>
        <taxon>Caudoviricetes</taxon>
        <taxon>Peduoviridae</taxon>
        <taxon>Maltschvirus</taxon>
        <taxon>Maltschvirus maltsch</taxon>
    </lineage>
</organism>
<dbReference type="EMBL" id="LR798240">
    <property type="protein sequence ID" value="CAB5214106.1"/>
    <property type="molecule type" value="Genomic_DNA"/>
</dbReference>
<name>A0A6J7WJH9_9CAUD</name>